<feature type="transmembrane region" description="Helical" evidence="10">
    <location>
        <begin position="235"/>
        <end position="254"/>
    </location>
</feature>
<feature type="transmembrane region" description="Helical" evidence="10">
    <location>
        <begin position="135"/>
        <end position="155"/>
    </location>
</feature>
<dbReference type="InterPro" id="IPR027005">
    <property type="entry name" value="PMT-like"/>
</dbReference>
<keyword evidence="5 10" id="KW-0808">Transferase</keyword>
<dbReference type="EMBL" id="JACOOR010000010">
    <property type="protein sequence ID" value="MBC5661036.1"/>
    <property type="molecule type" value="Genomic_DNA"/>
</dbReference>
<feature type="transmembrane region" description="Helical" evidence="10">
    <location>
        <begin position="97"/>
        <end position="123"/>
    </location>
</feature>
<feature type="transmembrane region" description="Helical" evidence="10">
    <location>
        <begin position="29"/>
        <end position="51"/>
    </location>
</feature>
<keyword evidence="10" id="KW-1003">Cell membrane</keyword>
<comment type="similarity">
    <text evidence="3 10">Belongs to the glycosyltransferase 39 family.</text>
</comment>
<evidence type="ECO:0000256" key="2">
    <source>
        <dbReference type="ARBA" id="ARBA00004922"/>
    </source>
</evidence>
<evidence type="ECO:0000259" key="11">
    <source>
        <dbReference type="Pfam" id="PF02366"/>
    </source>
</evidence>
<evidence type="ECO:0000313" key="14">
    <source>
        <dbReference type="Proteomes" id="UP000649345"/>
    </source>
</evidence>
<feature type="domain" description="ArnT-like N-terminal" evidence="11">
    <location>
        <begin position="430"/>
        <end position="585"/>
    </location>
</feature>
<evidence type="ECO:0000256" key="8">
    <source>
        <dbReference type="ARBA" id="ARBA00023136"/>
    </source>
</evidence>
<keyword evidence="4 10" id="KW-0328">Glycosyltransferase</keyword>
<evidence type="ECO:0000256" key="4">
    <source>
        <dbReference type="ARBA" id="ARBA00022676"/>
    </source>
</evidence>
<keyword evidence="7 10" id="KW-1133">Transmembrane helix</keyword>
<dbReference type="GO" id="GO:0004169">
    <property type="term" value="F:dolichyl-phosphate-mannose-protein mannosyltransferase activity"/>
    <property type="evidence" value="ECO:0007669"/>
    <property type="project" value="UniProtKB-UniRule"/>
</dbReference>
<feature type="transmembrane region" description="Helical" evidence="10">
    <location>
        <begin position="653"/>
        <end position="671"/>
    </location>
</feature>
<evidence type="ECO:0000259" key="12">
    <source>
        <dbReference type="Pfam" id="PF16192"/>
    </source>
</evidence>
<evidence type="ECO:0000256" key="1">
    <source>
        <dbReference type="ARBA" id="ARBA00004127"/>
    </source>
</evidence>
<evidence type="ECO:0000256" key="9">
    <source>
        <dbReference type="ARBA" id="ARBA00093617"/>
    </source>
</evidence>
<keyword evidence="6 10" id="KW-0812">Transmembrane</keyword>
<keyword evidence="14" id="KW-1185">Reference proteome</keyword>
<proteinExistence type="inferred from homology"/>
<evidence type="ECO:0000256" key="7">
    <source>
        <dbReference type="ARBA" id="ARBA00022989"/>
    </source>
</evidence>
<feature type="transmembrane region" description="Helical" evidence="10">
    <location>
        <begin position="534"/>
        <end position="550"/>
    </location>
</feature>
<dbReference type="InterPro" id="IPR032421">
    <property type="entry name" value="PMT_4TMC"/>
</dbReference>
<feature type="transmembrane region" description="Helical" evidence="10">
    <location>
        <begin position="175"/>
        <end position="193"/>
    </location>
</feature>
<evidence type="ECO:0000256" key="3">
    <source>
        <dbReference type="ARBA" id="ARBA00007222"/>
    </source>
</evidence>
<protein>
    <recommendedName>
        <fullName evidence="9 10">Polyprenol-phosphate-mannose--protein mannosyltransferase</fullName>
        <ecNumber evidence="10">2.4.1.-</ecNumber>
    </recommendedName>
</protein>
<comment type="pathway">
    <text evidence="2 10">Protein modification; protein glycosylation.</text>
</comment>
<feature type="transmembrane region" description="Helical" evidence="10">
    <location>
        <begin position="704"/>
        <end position="723"/>
    </location>
</feature>
<dbReference type="AlphaFoldDB" id="A0A923LEX6"/>
<reference evidence="13" key="1">
    <citation type="submission" date="2020-08" db="EMBL/GenBank/DDBJ databases">
        <title>Genome public.</title>
        <authorList>
            <person name="Liu C."/>
            <person name="Sun Q."/>
        </authorList>
    </citation>
    <scope>NUCLEOTIDE SEQUENCE</scope>
    <source>
        <strain evidence="13">NSJ-68</strain>
    </source>
</reference>
<feature type="transmembrane region" description="Helical" evidence="10">
    <location>
        <begin position="486"/>
        <end position="505"/>
    </location>
</feature>
<gene>
    <name evidence="13" type="ORF">H8S44_14870</name>
</gene>
<evidence type="ECO:0000313" key="13">
    <source>
        <dbReference type="EMBL" id="MBC5661036.1"/>
    </source>
</evidence>
<dbReference type="Pfam" id="PF02366">
    <property type="entry name" value="PMT"/>
    <property type="match status" value="1"/>
</dbReference>
<evidence type="ECO:0000256" key="5">
    <source>
        <dbReference type="ARBA" id="ARBA00022679"/>
    </source>
</evidence>
<feature type="transmembrane region" description="Helical" evidence="10">
    <location>
        <begin position="58"/>
        <end position="77"/>
    </location>
</feature>
<dbReference type="GO" id="GO:0012505">
    <property type="term" value="C:endomembrane system"/>
    <property type="evidence" value="ECO:0007669"/>
    <property type="project" value="UniProtKB-SubCell"/>
</dbReference>
<keyword evidence="8 10" id="KW-0472">Membrane</keyword>
<dbReference type="InterPro" id="IPR003342">
    <property type="entry name" value="ArnT-like_N"/>
</dbReference>
<dbReference type="RefSeq" id="WP_186873976.1">
    <property type="nucleotide sequence ID" value="NZ_JACOOR010000010.1"/>
</dbReference>
<feature type="domain" description="Protein O-mannosyl-transferase C-terminal four TM" evidence="12">
    <location>
        <begin position="601"/>
        <end position="770"/>
    </location>
</feature>
<feature type="transmembrane region" description="Helical" evidence="10">
    <location>
        <begin position="433"/>
        <end position="451"/>
    </location>
</feature>
<name>A0A923LEX6_9FIRM</name>
<evidence type="ECO:0000256" key="10">
    <source>
        <dbReference type="RuleBase" id="RU367007"/>
    </source>
</evidence>
<evidence type="ECO:0000256" key="6">
    <source>
        <dbReference type="ARBA" id="ARBA00022692"/>
    </source>
</evidence>
<dbReference type="Proteomes" id="UP000649345">
    <property type="component" value="Unassembled WGS sequence"/>
</dbReference>
<comment type="function">
    <text evidence="10">Protein O-mannosyltransferase that catalyzes the transfer of a single mannose residue from a polyprenol phospho-mannosyl lipidic donor to the hydroxyl group of selected serine and threonine residues in acceptor proteins.</text>
</comment>
<comment type="caution">
    <text evidence="13">The sequence shown here is derived from an EMBL/GenBank/DDBJ whole genome shotgun (WGS) entry which is preliminary data.</text>
</comment>
<organism evidence="13 14">
    <name type="scientific">Anaerosacchariphilus hominis</name>
    <dbReference type="NCBI Taxonomy" id="2763017"/>
    <lineage>
        <taxon>Bacteria</taxon>
        <taxon>Bacillati</taxon>
        <taxon>Bacillota</taxon>
        <taxon>Clostridia</taxon>
        <taxon>Lachnospirales</taxon>
        <taxon>Lachnospiraceae</taxon>
        <taxon>Anaerosacchariphilus</taxon>
    </lineage>
</organism>
<dbReference type="Pfam" id="PF16192">
    <property type="entry name" value="PMT_4TMC"/>
    <property type="match status" value="1"/>
</dbReference>
<feature type="transmembrane region" description="Helical" evidence="10">
    <location>
        <begin position="683"/>
        <end position="698"/>
    </location>
</feature>
<comment type="subcellular location">
    <subcellularLocation>
        <location evidence="10">Cell membrane</location>
    </subcellularLocation>
    <subcellularLocation>
        <location evidence="1">Endomembrane system</location>
        <topology evidence="1">Multi-pass membrane protein</topology>
    </subcellularLocation>
</comment>
<dbReference type="PANTHER" id="PTHR10050">
    <property type="entry name" value="DOLICHYL-PHOSPHATE-MANNOSE--PROTEIN MANNOSYLTRANSFERASE"/>
    <property type="match status" value="1"/>
</dbReference>
<feature type="transmembrane region" description="Helical" evidence="10">
    <location>
        <begin position="562"/>
        <end position="583"/>
    </location>
</feature>
<accession>A0A923LEX6</accession>
<sequence>MTSFYISYTVLGFIFYCVFYFRRNGDSDFSYPVSLVWVCYLLLRVLPFFFLQENRFNYLVLALMDLPVFLLLGFLLGRIYGARLKSYGQMHYLFTPFLSLCLGYGKALLLLCNLVLLFILLILIQELKNQKYSLFFFYPAWIILQAGAILLLYAVREQHQTFQQLISVDSIPMTLSLGLFLLGSALVLFILSCRYQTNLPEALLHKIPSDFVGSTAESGCVRDDFPQVHIRKQDIVHILLLTVLTFTLLSFRLGSHQAPASGCILSSEMGTDEITLTFEKSVSISRVYVFLGYESKRDFTFFSKANKTDAVTSSQETLTSPFAWNSVDIGQSLTELRLRSEEDEAQLLELILLDSDGHLVLPANAAQYPELFDEQALWPGTPTFYEQTMFDEVYHGRTAYEFLHGLPIYENTHPPLGKILISGGIALFGMNPFGWRIVNVLCGTLMIPFAYLWGLRLTGRRRFGLFSAILMMTGFQHFTLSRIATIDITVAVFLLAAFYFQYCFISTEKRRYLPLCGLALACALSTKWTGAYAALGIALVFFLWFFEKYLPLRKQAGIRKQVLQLTLICMVSFLVIPAVIYTLSYLPFTRVYPEQNLLQHVISNGQLMLRYHAHTVFEHPYASEWYDWILDRVPLLDSYTVLPDGRLSIVKTFLNPLIAWGGILALLFCILRWRYRRDRQARTLVLFYLSMLLPWLFIHRTVFIYQYFGAALILIFCITYGISRLKRHQTRVLVLTGALSLALFALFYPVLSGLPVSGTYVRQLAWLPRW</sequence>
<dbReference type="EC" id="2.4.1.-" evidence="10"/>
<feature type="transmembrane region" description="Helical" evidence="10">
    <location>
        <begin position="732"/>
        <end position="751"/>
    </location>
</feature>
<dbReference type="GO" id="GO:0005886">
    <property type="term" value="C:plasma membrane"/>
    <property type="evidence" value="ECO:0007669"/>
    <property type="project" value="UniProtKB-SubCell"/>
</dbReference>
<feature type="transmembrane region" description="Helical" evidence="10">
    <location>
        <begin position="5"/>
        <end position="23"/>
    </location>
</feature>